<proteinExistence type="predicted"/>
<gene>
    <name evidence="1" type="ORF">RPERSI_LOCUS10161</name>
</gene>
<reference evidence="1" key="1">
    <citation type="submission" date="2021-06" db="EMBL/GenBank/DDBJ databases">
        <authorList>
            <person name="Kallberg Y."/>
            <person name="Tangrot J."/>
            <person name="Rosling A."/>
        </authorList>
    </citation>
    <scope>NUCLEOTIDE SEQUENCE</scope>
    <source>
        <strain evidence="1">MA461A</strain>
    </source>
</reference>
<dbReference type="EMBL" id="CAJVQC010019866">
    <property type="protein sequence ID" value="CAG8704145.1"/>
    <property type="molecule type" value="Genomic_DNA"/>
</dbReference>
<keyword evidence="2" id="KW-1185">Reference proteome</keyword>
<comment type="caution">
    <text evidence="1">The sequence shown here is derived from an EMBL/GenBank/DDBJ whole genome shotgun (WGS) entry which is preliminary data.</text>
</comment>
<evidence type="ECO:0000313" key="2">
    <source>
        <dbReference type="Proteomes" id="UP000789920"/>
    </source>
</evidence>
<feature type="non-terminal residue" evidence="1">
    <location>
        <position position="66"/>
    </location>
</feature>
<sequence length="66" mass="7704">MLLDNEDSDPQYSIIFEYNYHSEVIINYELVEVNNEEQELARSDHTNEELDVENSKERVEVGAGVE</sequence>
<protein>
    <submittedName>
        <fullName evidence="1">16154_t:CDS:1</fullName>
    </submittedName>
</protein>
<evidence type="ECO:0000313" key="1">
    <source>
        <dbReference type="EMBL" id="CAG8704145.1"/>
    </source>
</evidence>
<name>A0ACA9PHI7_9GLOM</name>
<organism evidence="1 2">
    <name type="scientific">Racocetra persica</name>
    <dbReference type="NCBI Taxonomy" id="160502"/>
    <lineage>
        <taxon>Eukaryota</taxon>
        <taxon>Fungi</taxon>
        <taxon>Fungi incertae sedis</taxon>
        <taxon>Mucoromycota</taxon>
        <taxon>Glomeromycotina</taxon>
        <taxon>Glomeromycetes</taxon>
        <taxon>Diversisporales</taxon>
        <taxon>Gigasporaceae</taxon>
        <taxon>Racocetra</taxon>
    </lineage>
</organism>
<accession>A0ACA9PHI7</accession>
<dbReference type="Proteomes" id="UP000789920">
    <property type="component" value="Unassembled WGS sequence"/>
</dbReference>